<comment type="caution">
    <text evidence="1">The sequence shown here is derived from an EMBL/GenBank/DDBJ whole genome shotgun (WGS) entry which is preliminary data.</text>
</comment>
<evidence type="ECO:0000313" key="1">
    <source>
        <dbReference type="EMBL" id="CAB5715067.1"/>
    </source>
</evidence>
<dbReference type="Proteomes" id="UP000834611">
    <property type="component" value="Unassembled WGS sequence"/>
</dbReference>
<dbReference type="AlphaFoldDB" id="A0A9N8D557"/>
<evidence type="ECO:0000313" key="2">
    <source>
        <dbReference type="Proteomes" id="UP000834611"/>
    </source>
</evidence>
<dbReference type="RefSeq" id="WP_239407476.1">
    <property type="nucleotide sequence ID" value="NZ_CAHPRV010000044.1"/>
</dbReference>
<name>A0A9N8D557_PRORE</name>
<evidence type="ECO:0008006" key="3">
    <source>
        <dbReference type="Google" id="ProtNLM"/>
    </source>
</evidence>
<reference evidence="1" key="1">
    <citation type="submission" date="2020-05" db="EMBL/GenBank/DDBJ databases">
        <authorList>
            <person name="Delgado-Blas J."/>
        </authorList>
    </citation>
    <scope>NUCLEOTIDE SEQUENCE</scope>
    <source>
        <strain evidence="1">BB1453</strain>
    </source>
</reference>
<sequence>MYQMRGIRVSPMPEEEIAVRAINFCHAFGINDFGKNKRKRKRYDKIFEDLYLYGITIHVMDDNEWEAHTANLTIGHCDPSNLTISVPNKIYTMACLGEEHVLEVMFHELGHLLLAHKPLLHFANKAPTRIEDAEWQADSFAEIVLETMGLKTNQMSFDFYM</sequence>
<dbReference type="EMBL" id="CAHPSF010000015">
    <property type="protein sequence ID" value="CAB5715067.1"/>
    <property type="molecule type" value="Genomic_DNA"/>
</dbReference>
<organism evidence="1 2">
    <name type="scientific">Providencia rettgeri</name>
    <dbReference type="NCBI Taxonomy" id="587"/>
    <lineage>
        <taxon>Bacteria</taxon>
        <taxon>Pseudomonadati</taxon>
        <taxon>Pseudomonadota</taxon>
        <taxon>Gammaproteobacteria</taxon>
        <taxon>Enterobacterales</taxon>
        <taxon>Morganellaceae</taxon>
        <taxon>Providencia</taxon>
    </lineage>
</organism>
<protein>
    <recommendedName>
        <fullName evidence="3">ImmA/IrrE family metallo-endopeptidase</fullName>
    </recommendedName>
</protein>
<proteinExistence type="predicted"/>
<gene>
    <name evidence="1" type="ORF">GHA_04033</name>
</gene>
<accession>A0A9N8D557</accession>